<dbReference type="Pfam" id="PF11888">
    <property type="entry name" value="DUF3408"/>
    <property type="match status" value="1"/>
</dbReference>
<evidence type="ECO:0008006" key="4">
    <source>
        <dbReference type="Google" id="ProtNLM"/>
    </source>
</evidence>
<dbReference type="RefSeq" id="WP_089874085.1">
    <property type="nucleotide sequence ID" value="NZ_FNBH01000003.1"/>
</dbReference>
<dbReference type="AlphaFoldDB" id="A0A1G7S2W4"/>
<accession>A0A1G7S2W4</accession>
<keyword evidence="3" id="KW-1185">Reference proteome</keyword>
<dbReference type="OrthoDB" id="949719at2"/>
<dbReference type="STRING" id="454006.SAMN05421825_2857"/>
<dbReference type="Proteomes" id="UP000199203">
    <property type="component" value="Unassembled WGS sequence"/>
</dbReference>
<sequence>MTADKRRKDFDKPDVDEEMIMNIMSGNQTAAVPEAQQKEQQQEVQKEVKPKEKARSSSSKKVDYEETFMVNRFPSGRSGKVVYIRPEYHERLLRIVQLTREEKTTLYSYIDNILEHHFREFGDDITDYFNERFKPII</sequence>
<dbReference type="InterPro" id="IPR021823">
    <property type="entry name" value="DUF3408"/>
</dbReference>
<proteinExistence type="predicted"/>
<evidence type="ECO:0000256" key="1">
    <source>
        <dbReference type="SAM" id="MobiDB-lite"/>
    </source>
</evidence>
<feature type="region of interest" description="Disordered" evidence="1">
    <location>
        <begin position="23"/>
        <end position="62"/>
    </location>
</feature>
<organism evidence="2 3">
    <name type="scientific">Epilithonimonas hungarica</name>
    <dbReference type="NCBI Taxonomy" id="454006"/>
    <lineage>
        <taxon>Bacteria</taxon>
        <taxon>Pseudomonadati</taxon>
        <taxon>Bacteroidota</taxon>
        <taxon>Flavobacteriia</taxon>
        <taxon>Flavobacteriales</taxon>
        <taxon>Weeksellaceae</taxon>
        <taxon>Chryseobacterium group</taxon>
        <taxon>Epilithonimonas</taxon>
    </lineage>
</organism>
<name>A0A1G7S2W4_9FLAO</name>
<feature type="compositionally biased region" description="Basic and acidic residues" evidence="1">
    <location>
        <begin position="36"/>
        <end position="62"/>
    </location>
</feature>
<reference evidence="3" key="1">
    <citation type="submission" date="2016-10" db="EMBL/GenBank/DDBJ databases">
        <authorList>
            <person name="Varghese N."/>
            <person name="Submissions S."/>
        </authorList>
    </citation>
    <scope>NUCLEOTIDE SEQUENCE [LARGE SCALE GENOMIC DNA]</scope>
    <source>
        <strain evidence="3">DSM 19684</strain>
    </source>
</reference>
<protein>
    <recommendedName>
        <fullName evidence="4">Conjugal transfer protein TraB</fullName>
    </recommendedName>
</protein>
<evidence type="ECO:0000313" key="2">
    <source>
        <dbReference type="EMBL" id="SDG17397.1"/>
    </source>
</evidence>
<dbReference type="EMBL" id="FNBH01000003">
    <property type="protein sequence ID" value="SDG17397.1"/>
    <property type="molecule type" value="Genomic_DNA"/>
</dbReference>
<evidence type="ECO:0000313" key="3">
    <source>
        <dbReference type="Proteomes" id="UP000199203"/>
    </source>
</evidence>
<gene>
    <name evidence="2" type="ORF">SAMN05421825_2857</name>
</gene>